<protein>
    <submittedName>
        <fullName evidence="2 3">Uncharacterized protein LOC113707057 isoform X1</fullName>
    </submittedName>
</protein>
<evidence type="ECO:0000313" key="4">
    <source>
        <dbReference type="RefSeq" id="XP_027085031.1"/>
    </source>
</evidence>
<dbReference type="PANTHER" id="PTHR37212:SF2">
    <property type="entry name" value="ACTIN PROTEIN 2_3 COMPLEX SUBUNIT-LIKE PROTEIN"/>
    <property type="match status" value="1"/>
</dbReference>
<dbReference type="RefSeq" id="XP_027085022.1">
    <property type="nucleotide sequence ID" value="XM_027229221.1"/>
</dbReference>
<organism evidence="1 5">
    <name type="scientific">Coffea arabica</name>
    <name type="common">Arabian coffee</name>
    <dbReference type="NCBI Taxonomy" id="13443"/>
    <lineage>
        <taxon>Eukaryota</taxon>
        <taxon>Viridiplantae</taxon>
        <taxon>Streptophyta</taxon>
        <taxon>Embryophyta</taxon>
        <taxon>Tracheophyta</taxon>
        <taxon>Spermatophyta</taxon>
        <taxon>Magnoliopsida</taxon>
        <taxon>eudicotyledons</taxon>
        <taxon>Gunneridae</taxon>
        <taxon>Pentapetalae</taxon>
        <taxon>asterids</taxon>
        <taxon>lamiids</taxon>
        <taxon>Gentianales</taxon>
        <taxon>Rubiaceae</taxon>
        <taxon>Ixoroideae</taxon>
        <taxon>Gardenieae complex</taxon>
        <taxon>Bertiereae - Coffeeae clade</taxon>
        <taxon>Coffeeae</taxon>
        <taxon>Coffea</taxon>
    </lineage>
</organism>
<dbReference type="Proteomes" id="UP001652660">
    <property type="component" value="Chromosome 1e"/>
</dbReference>
<dbReference type="RefSeq" id="XP_027085038.1">
    <property type="nucleotide sequence ID" value="XM_027229237.1"/>
</dbReference>
<dbReference type="RefSeq" id="XP_027085031.1">
    <property type="nucleotide sequence ID" value="XM_027229230.1"/>
</dbReference>
<evidence type="ECO:0000313" key="3">
    <source>
        <dbReference type="RefSeq" id="XP_027085022.1"/>
    </source>
</evidence>
<keyword evidence="1" id="KW-1185">Reference proteome</keyword>
<dbReference type="OrthoDB" id="674980at2759"/>
<reference evidence="2 3" key="2">
    <citation type="submission" date="2025-04" db="UniProtKB">
        <authorList>
            <consortium name="RefSeq"/>
        </authorList>
    </citation>
    <scope>IDENTIFICATION</scope>
    <source>
        <tissue evidence="2 3">Leaves</tissue>
    </source>
</reference>
<reference evidence="1" key="1">
    <citation type="journal article" date="2025" name="Foods">
        <title>Unveiling the Microbial Signatures of Arabica Coffee Cherries: Insights into Ripeness Specific Diversity, Functional Traits, and Implications for Quality and Safety.</title>
        <authorList>
            <consortium name="RefSeq"/>
            <person name="Tenea G.N."/>
            <person name="Cifuentes V."/>
            <person name="Reyes P."/>
            <person name="Cevallos-Vallejos M."/>
        </authorList>
    </citation>
    <scope>NUCLEOTIDE SEQUENCE [LARGE SCALE GENOMIC DNA]</scope>
</reference>
<evidence type="ECO:0000313" key="1">
    <source>
        <dbReference type="Proteomes" id="UP001652660"/>
    </source>
</evidence>
<evidence type="ECO:0000313" key="6">
    <source>
        <dbReference type="RefSeq" id="XP_027085045.1"/>
    </source>
</evidence>
<dbReference type="PANTHER" id="PTHR37212">
    <property type="entry name" value="ACTIN PROTEIN 2/3 COMPLEX SUBUNIT-LIKE PROTEIN"/>
    <property type="match status" value="1"/>
</dbReference>
<evidence type="ECO:0000313" key="5">
    <source>
        <dbReference type="RefSeq" id="XP_027085038.1"/>
    </source>
</evidence>
<dbReference type="GeneID" id="113707057"/>
<dbReference type="RefSeq" id="XP_027085015.1">
    <property type="nucleotide sequence ID" value="XM_027229214.1"/>
</dbReference>
<name>A0A6P6U346_COFAR</name>
<evidence type="ECO:0000313" key="2">
    <source>
        <dbReference type="RefSeq" id="XP_027085015.1"/>
    </source>
</evidence>
<sequence>MEDIGDYLDFEFDEPIKVPAAINKKKKKVIGLDDLVADYYQEKSQVIERESKRAKSEKQICDSDDDLDEEDARQVKEFEDHVDEFQKDMGQISNDDDTHFWGFQVFGNQLQEVLSPVRFTEIDCCELLQSFQNHELNSMVELEMEKGETFLEGLLTNGWLLKLVFISGQLEDSIATWTFNLMLYSSKDVLRRSACDLWCSILLHKNKPDHSSIKLEWVPSHSELKKALEVYGFQLDSSSKSSSDVEMVPADSDCPGPPQNIQYWIKYVRVCFQVRNTWGILSSSEAEDLTYIIITMFLDRVMLGLSVVLHECLVAAISYFKYDEWQASCHQIAKCLALRLPADVNCLRIVDSISAIDGRSKHLRSAVAFQFLVKCFDAKVLDAEEILRLLISINVRDNKCNLFKMYIGLSLAENWLLFDPLLKDKPILREMWGLCLRNCSCQITSTDLRPFASKVRCKATYLLQGTSSR</sequence>
<accession>A0A6P6U346</accession>
<proteinExistence type="predicted"/>
<dbReference type="AlphaFoldDB" id="A0A6P6U346"/>
<gene>
    <name evidence="2 3 4 5 6" type="primary">LOC113707057</name>
</gene>
<dbReference type="RefSeq" id="XP_027085045.1">
    <property type="nucleotide sequence ID" value="XM_027229244.1"/>
</dbReference>